<dbReference type="InterPro" id="IPR044145">
    <property type="entry name" value="IF2_II"/>
</dbReference>
<dbReference type="PANTHER" id="PTHR43381:SF5">
    <property type="entry name" value="TR-TYPE G DOMAIN-CONTAINING PROTEIN"/>
    <property type="match status" value="1"/>
</dbReference>
<comment type="function">
    <text evidence="7 8 9">One of the essential components for the initiation of protein synthesis. Protects formylmethionyl-tRNA from spontaneous hydrolysis and promotes its binding to the 30S ribosomal subunits. Also involved in the hydrolysis of GTP during the formation of the 70S ribosomal complex.</text>
</comment>
<feature type="domain" description="Tr-type G" evidence="10">
    <location>
        <begin position="120"/>
        <end position="289"/>
    </location>
</feature>
<dbReference type="SUPFAM" id="SSF52540">
    <property type="entry name" value="P-loop containing nucleoside triphosphate hydrolases"/>
    <property type="match status" value="1"/>
</dbReference>
<evidence type="ECO:0000256" key="3">
    <source>
        <dbReference type="ARBA" id="ARBA00022540"/>
    </source>
</evidence>
<gene>
    <name evidence="8 11" type="primary">infB</name>
    <name evidence="11" type="ORF">CM1_00835</name>
</gene>
<dbReference type="Gene3D" id="2.40.30.10">
    <property type="entry name" value="Translation factors"/>
    <property type="match status" value="2"/>
</dbReference>
<dbReference type="GO" id="GO:0005737">
    <property type="term" value="C:cytoplasm"/>
    <property type="evidence" value="ECO:0007669"/>
    <property type="project" value="UniProtKB-SubCell"/>
</dbReference>
<evidence type="ECO:0000256" key="7">
    <source>
        <dbReference type="ARBA" id="ARBA00025162"/>
    </source>
</evidence>
<dbReference type="EMBL" id="CP003772">
    <property type="protein sequence ID" value="AFQ03955.1"/>
    <property type="molecule type" value="Genomic_DNA"/>
</dbReference>
<keyword evidence="6 8" id="KW-0342">GTP-binding</keyword>
<evidence type="ECO:0000313" key="12">
    <source>
        <dbReference type="Proteomes" id="UP000005254"/>
    </source>
</evidence>
<dbReference type="FunFam" id="2.40.30.10:FF:000054">
    <property type="entry name" value="Translation initiation factor IF-2"/>
    <property type="match status" value="1"/>
</dbReference>
<dbReference type="InterPro" id="IPR005225">
    <property type="entry name" value="Small_GTP-bd"/>
</dbReference>
<dbReference type="InterPro" id="IPR000178">
    <property type="entry name" value="TF_IF2_bacterial-like"/>
</dbReference>
<reference evidence="11 12" key="1">
    <citation type="journal article" date="2012" name="J. Bacteriol.">
        <title>Draft Genome Sequences of Four Axenic Mycoplasma genitalium Strains Isolated from Denmark, Japan, and Australia.</title>
        <authorList>
            <person name="McGowin C.L."/>
            <person name="Ma L."/>
            <person name="Jensen J.S."/>
            <person name="Mancuso M.M."/>
            <person name="Hamasuna R."/>
            <person name="Adegboye D."/>
            <person name="Martin D.H."/>
        </authorList>
    </citation>
    <scope>NUCLEOTIDE SEQUENCE [LARGE SCALE GENOMIC DNA]</scope>
    <source>
        <strain evidence="11 12">M6320</strain>
    </source>
</reference>
<evidence type="ECO:0000256" key="6">
    <source>
        <dbReference type="ARBA" id="ARBA00023134"/>
    </source>
</evidence>
<dbReference type="NCBIfam" id="TIGR00231">
    <property type="entry name" value="small_GTP"/>
    <property type="match status" value="1"/>
</dbReference>
<comment type="caution">
    <text evidence="8">Lacks conserved residue(s) required for the propagation of feature annotation.</text>
</comment>
<comment type="subcellular location">
    <subcellularLocation>
        <location evidence="8">Cytoplasm</location>
    </subcellularLocation>
</comment>
<dbReference type="FunFam" id="3.40.50.10050:FF:000001">
    <property type="entry name" value="Translation initiation factor IF-2"/>
    <property type="match status" value="1"/>
</dbReference>
<evidence type="ECO:0000313" key="11">
    <source>
        <dbReference type="EMBL" id="AFQ03955.1"/>
    </source>
</evidence>
<dbReference type="Gene3D" id="3.40.50.300">
    <property type="entry name" value="P-loop containing nucleotide triphosphate hydrolases"/>
    <property type="match status" value="1"/>
</dbReference>
<keyword evidence="5 8" id="KW-0648">Protein biosynthesis</keyword>
<dbReference type="Pfam" id="PF00009">
    <property type="entry name" value="GTP_EFTU"/>
    <property type="match status" value="1"/>
</dbReference>
<feature type="binding site" evidence="8">
    <location>
        <begin position="129"/>
        <end position="136"/>
    </location>
    <ligand>
        <name>GTP</name>
        <dbReference type="ChEBI" id="CHEBI:37565"/>
    </ligand>
</feature>
<dbReference type="SUPFAM" id="SSF52156">
    <property type="entry name" value="Initiation factor IF2/eIF5b, domain 3"/>
    <property type="match status" value="1"/>
</dbReference>
<evidence type="ECO:0000256" key="1">
    <source>
        <dbReference type="ARBA" id="ARBA00007733"/>
    </source>
</evidence>
<dbReference type="InterPro" id="IPR036925">
    <property type="entry name" value="TIF_IF2_dom3_sf"/>
</dbReference>
<dbReference type="CDD" id="cd03692">
    <property type="entry name" value="mtIF2_IVc"/>
    <property type="match status" value="1"/>
</dbReference>
<dbReference type="InterPro" id="IPR053905">
    <property type="entry name" value="EF-G-like_DII"/>
</dbReference>
<sequence length="619" mass="67859">MKKNRAFNQVKKTKFDGRIKTSAKHQLRNVKTGVKDGVFIYKGPLTVSEFASKTNIAAANIIKHFFLNGLALTVNSVLTNEQLADACVNFGFDFKMETEVTHENIVANIQFEDSDDLLQPRPPIVTIMGHVDHGKTSLLDTIRKTNVTAKEFGGITQKIGAYQVKNHQNKTITFIDTPGHEAFTLMRARGAKVTDIVVLVVAADDGIKKQTEEAISHAKSANTPIIVFINKMDKPTANPDLVIQQLNKFDLVPEAWGGKTIFVMGSALTGQGINELLDNILLLGEVEGYQANYNAHSSGYAIEVQTSKGLGPIANVIVKRGTLKLGDIVVLGPAYGRVRTMHDENGNSLKQATPSKPVQISGFDIMPVAGEKFIVFDDEKDAKLIANKFKEQQKQKANNLTVNQTLKEQIKNKEIKILNLIFKADSDGSLQAIKQAVENINVAKISLSIIHAAVGQISESDIMLAKASGALLFSLNLGLSQTVKNIASLQGVKLEVHYHIPKLAEEIENILKGQLDPVYEEIEIGKAEVLQLWFHSKIGNIAGTIVKSGKIKRGNLCKLFRDKEIIFEGRIDSLKNEKTPVNLIETGKNCGIVINGCNDIKIGDIIVAYEKQIVKDGKL</sequence>
<dbReference type="AlphaFoldDB" id="A0ABC7ZIL5"/>
<dbReference type="Pfam" id="PF11987">
    <property type="entry name" value="IF-2"/>
    <property type="match status" value="1"/>
</dbReference>
<accession>A0ABC7ZIL5</accession>
<dbReference type="PROSITE" id="PS01176">
    <property type="entry name" value="IF2"/>
    <property type="match status" value="1"/>
</dbReference>
<organism evidence="11 12">
    <name type="scientific">Mycoplasmoides genitalium M6320</name>
    <dbReference type="NCBI Taxonomy" id="662945"/>
    <lineage>
        <taxon>Bacteria</taxon>
        <taxon>Bacillati</taxon>
        <taxon>Mycoplasmatota</taxon>
        <taxon>Mycoplasmoidales</taxon>
        <taxon>Mycoplasmoidaceae</taxon>
        <taxon>Mycoplasmoides</taxon>
    </lineage>
</organism>
<name>A0ABC7ZIL5_MYCGT</name>
<dbReference type="InterPro" id="IPR023115">
    <property type="entry name" value="TIF_IF2_dom3"/>
</dbReference>
<dbReference type="FunFam" id="2.40.30.10:FF:000008">
    <property type="entry name" value="Translation initiation factor IF-2"/>
    <property type="match status" value="1"/>
</dbReference>
<evidence type="ECO:0000256" key="8">
    <source>
        <dbReference type="HAMAP-Rule" id="MF_00100"/>
    </source>
</evidence>
<dbReference type="InterPro" id="IPR009000">
    <property type="entry name" value="Transl_B-barrel_sf"/>
</dbReference>
<dbReference type="PANTHER" id="PTHR43381">
    <property type="entry name" value="TRANSLATION INITIATION FACTOR IF-2-RELATED"/>
    <property type="match status" value="1"/>
</dbReference>
<dbReference type="PROSITE" id="PS51722">
    <property type="entry name" value="G_TR_2"/>
    <property type="match status" value="1"/>
</dbReference>
<dbReference type="RefSeq" id="WP_014894408.1">
    <property type="nucleotide sequence ID" value="NC_018497.1"/>
</dbReference>
<dbReference type="GO" id="GO:0003924">
    <property type="term" value="F:GTPase activity"/>
    <property type="evidence" value="ECO:0007669"/>
    <property type="project" value="UniProtKB-UniRule"/>
</dbReference>
<proteinExistence type="inferred from homology"/>
<evidence type="ECO:0000256" key="4">
    <source>
        <dbReference type="ARBA" id="ARBA00022741"/>
    </source>
</evidence>
<keyword evidence="8" id="KW-0963">Cytoplasm</keyword>
<dbReference type="Gene3D" id="3.40.50.10050">
    <property type="entry name" value="Translation initiation factor IF- 2, domain 3"/>
    <property type="match status" value="1"/>
</dbReference>
<dbReference type="Pfam" id="PF22042">
    <property type="entry name" value="EF-G_D2"/>
    <property type="match status" value="1"/>
</dbReference>
<dbReference type="GO" id="GO:0005525">
    <property type="term" value="F:GTP binding"/>
    <property type="evidence" value="ECO:0007669"/>
    <property type="project" value="UniProtKB-KW"/>
</dbReference>
<evidence type="ECO:0000256" key="2">
    <source>
        <dbReference type="ARBA" id="ARBA00020675"/>
    </source>
</evidence>
<feature type="binding site" evidence="8">
    <location>
        <begin position="230"/>
        <end position="233"/>
    </location>
    <ligand>
        <name>GTP</name>
        <dbReference type="ChEBI" id="CHEBI:37565"/>
    </ligand>
</feature>
<evidence type="ECO:0000256" key="5">
    <source>
        <dbReference type="ARBA" id="ARBA00022917"/>
    </source>
</evidence>
<dbReference type="CDD" id="cd03702">
    <property type="entry name" value="IF2_mtIF2_II"/>
    <property type="match status" value="1"/>
</dbReference>
<dbReference type="SUPFAM" id="SSF50447">
    <property type="entry name" value="Translation proteins"/>
    <property type="match status" value="2"/>
</dbReference>
<dbReference type="CDD" id="cd01887">
    <property type="entry name" value="IF2_eIF5B"/>
    <property type="match status" value="1"/>
</dbReference>
<dbReference type="NCBIfam" id="TIGR00487">
    <property type="entry name" value="IF-2"/>
    <property type="match status" value="1"/>
</dbReference>
<dbReference type="HAMAP" id="MF_00100_B">
    <property type="entry name" value="IF_2_B"/>
    <property type="match status" value="1"/>
</dbReference>
<comment type="similarity">
    <text evidence="1 8 9">Belongs to the TRAFAC class translation factor GTPase superfamily. Classic translation factor GTPase family. IF-2 subfamily.</text>
</comment>
<dbReference type="InterPro" id="IPR000795">
    <property type="entry name" value="T_Tr_GTP-bd_dom"/>
</dbReference>
<dbReference type="Proteomes" id="UP000005254">
    <property type="component" value="Chromosome"/>
</dbReference>
<dbReference type="KEGG" id="mgx:CM1_00835"/>
<evidence type="ECO:0000256" key="9">
    <source>
        <dbReference type="RuleBase" id="RU000644"/>
    </source>
</evidence>
<dbReference type="InterPro" id="IPR027417">
    <property type="entry name" value="P-loop_NTPase"/>
</dbReference>
<evidence type="ECO:0000259" key="10">
    <source>
        <dbReference type="PROSITE" id="PS51722"/>
    </source>
</evidence>
<keyword evidence="4 8" id="KW-0547">Nucleotide-binding</keyword>
<protein>
    <recommendedName>
        <fullName evidence="2 8">Translation initiation factor IF-2</fullName>
    </recommendedName>
</protein>
<dbReference type="InterPro" id="IPR015760">
    <property type="entry name" value="TIF_IF2"/>
</dbReference>
<dbReference type="GO" id="GO:0003743">
    <property type="term" value="F:translation initiation factor activity"/>
    <property type="evidence" value="ECO:0007669"/>
    <property type="project" value="UniProtKB-UniRule"/>
</dbReference>
<dbReference type="FunFam" id="3.40.50.300:FF:000019">
    <property type="entry name" value="Translation initiation factor IF-2"/>
    <property type="match status" value="1"/>
</dbReference>
<keyword evidence="3 8" id="KW-0396">Initiation factor</keyword>
<feature type="binding site" evidence="8">
    <location>
        <begin position="176"/>
        <end position="180"/>
    </location>
    <ligand>
        <name>GTP</name>
        <dbReference type="ChEBI" id="CHEBI:37565"/>
    </ligand>
</feature>